<feature type="compositionally biased region" description="Acidic residues" evidence="1">
    <location>
        <begin position="39"/>
        <end position="52"/>
    </location>
</feature>
<comment type="caution">
    <text evidence="3">The sequence shown here is derived from an EMBL/GenBank/DDBJ whole genome shotgun (WGS) entry which is preliminary data.</text>
</comment>
<reference evidence="3 4" key="1">
    <citation type="submission" date="2020-07" db="EMBL/GenBank/DDBJ databases">
        <title>Sequencing the genomes of 1000 actinobacteria strains.</title>
        <authorList>
            <person name="Klenk H.-P."/>
        </authorList>
    </citation>
    <scope>NUCLEOTIDE SEQUENCE [LARGE SCALE GENOMIC DNA]</scope>
    <source>
        <strain evidence="3 4">DSM 45278</strain>
    </source>
</reference>
<dbReference type="EMBL" id="JACCHL010000001">
    <property type="protein sequence ID" value="NYH52500.1"/>
    <property type="molecule type" value="Genomic_DNA"/>
</dbReference>
<proteinExistence type="predicted"/>
<evidence type="ECO:0000313" key="3">
    <source>
        <dbReference type="EMBL" id="NYH52500.1"/>
    </source>
</evidence>
<dbReference type="RefSeq" id="WP_179809901.1">
    <property type="nucleotide sequence ID" value="NZ_JACCHL010000001.1"/>
</dbReference>
<organism evidence="3 4">
    <name type="scientific">Nocardiopsis sinuspersici</name>
    <dbReference type="NCBI Taxonomy" id="501010"/>
    <lineage>
        <taxon>Bacteria</taxon>
        <taxon>Bacillati</taxon>
        <taxon>Actinomycetota</taxon>
        <taxon>Actinomycetes</taxon>
        <taxon>Streptosporangiales</taxon>
        <taxon>Nocardiopsidaceae</taxon>
        <taxon>Nocardiopsis</taxon>
    </lineage>
</organism>
<protein>
    <recommendedName>
        <fullName evidence="5">DUF5666 domain-containing protein</fullName>
    </recommendedName>
</protein>
<keyword evidence="2" id="KW-0732">Signal</keyword>
<evidence type="ECO:0008006" key="5">
    <source>
        <dbReference type="Google" id="ProtNLM"/>
    </source>
</evidence>
<feature type="region of interest" description="Disordered" evidence="1">
    <location>
        <begin position="33"/>
        <end position="71"/>
    </location>
</feature>
<feature type="chain" id="PRO_5031031231" description="DUF5666 domain-containing protein" evidence="2">
    <location>
        <begin position="30"/>
        <end position="167"/>
    </location>
</feature>
<gene>
    <name evidence="3" type="ORF">HNR06_002089</name>
</gene>
<accession>A0A7Z0BJV9</accession>
<feature type="signal peptide" evidence="2">
    <location>
        <begin position="1"/>
        <end position="29"/>
    </location>
</feature>
<evidence type="ECO:0000256" key="1">
    <source>
        <dbReference type="SAM" id="MobiDB-lite"/>
    </source>
</evidence>
<feature type="compositionally biased region" description="Gly residues" evidence="1">
    <location>
        <begin position="53"/>
        <end position="65"/>
    </location>
</feature>
<name>A0A7Z0BJV9_9ACTN</name>
<evidence type="ECO:0000256" key="2">
    <source>
        <dbReference type="SAM" id="SignalP"/>
    </source>
</evidence>
<dbReference type="Proteomes" id="UP000584931">
    <property type="component" value="Unassembled WGS sequence"/>
</dbReference>
<sequence>MQMSIDQLKRWGRAVSVAALASSVLAVSACEEGSAGGEEGSDVEDVQQDENGGDGAGGDGAGGDGAAEVGSTVTVSAEITEVLSNQSFRLEGASDWGENPLLVVSAQENMNVSQGDVVSVTGTVREFDYATYSEDYELGDEGLYEEFDGEQFIVADDVSQNATPEAE</sequence>
<evidence type="ECO:0000313" key="4">
    <source>
        <dbReference type="Proteomes" id="UP000584931"/>
    </source>
</evidence>
<dbReference type="AlphaFoldDB" id="A0A7Z0BJV9"/>